<protein>
    <submittedName>
        <fullName evidence="2">Uncharacterized protein</fullName>
    </submittedName>
</protein>
<accession>A0A915K8Z9</accession>
<evidence type="ECO:0000313" key="2">
    <source>
        <dbReference type="WBParaSite" id="nRc.2.0.1.t34362-RA"/>
    </source>
</evidence>
<dbReference type="Proteomes" id="UP000887565">
    <property type="component" value="Unplaced"/>
</dbReference>
<organism evidence="1 2">
    <name type="scientific">Romanomermis culicivorax</name>
    <name type="common">Nematode worm</name>
    <dbReference type="NCBI Taxonomy" id="13658"/>
    <lineage>
        <taxon>Eukaryota</taxon>
        <taxon>Metazoa</taxon>
        <taxon>Ecdysozoa</taxon>
        <taxon>Nematoda</taxon>
        <taxon>Enoplea</taxon>
        <taxon>Dorylaimia</taxon>
        <taxon>Mermithida</taxon>
        <taxon>Mermithoidea</taxon>
        <taxon>Mermithidae</taxon>
        <taxon>Romanomermis</taxon>
    </lineage>
</organism>
<name>A0A915K8Z9_ROMCU</name>
<reference evidence="2" key="1">
    <citation type="submission" date="2022-11" db="UniProtKB">
        <authorList>
            <consortium name="WormBaseParasite"/>
        </authorList>
    </citation>
    <scope>IDENTIFICATION</scope>
</reference>
<evidence type="ECO:0000313" key="1">
    <source>
        <dbReference type="Proteomes" id="UP000887565"/>
    </source>
</evidence>
<dbReference type="AlphaFoldDB" id="A0A915K8Z9"/>
<sequence>MVCGQLGASIESMVTTFSAARDASVMRKGPRKSDFRAVELVMGLVDHRYWDDQLVIIFDLAI</sequence>
<proteinExistence type="predicted"/>
<keyword evidence="1" id="KW-1185">Reference proteome</keyword>
<dbReference type="WBParaSite" id="nRc.2.0.1.t34362-RA">
    <property type="protein sequence ID" value="nRc.2.0.1.t34362-RA"/>
    <property type="gene ID" value="nRc.2.0.1.g34362"/>
</dbReference>